<keyword evidence="1" id="KW-1133">Transmembrane helix</keyword>
<evidence type="ECO:0000256" key="1">
    <source>
        <dbReference type="SAM" id="Phobius"/>
    </source>
</evidence>
<sequence length="57" mass="6955">MEPSLWMFFIIITIIDLYIYRWYIISINDISFMDISFMDIVIFIYSGGEFYAKKGFY</sequence>
<accession>A0ABP3W485</accession>
<evidence type="ECO:0000313" key="2">
    <source>
        <dbReference type="EMBL" id="GAA0776981.1"/>
    </source>
</evidence>
<keyword evidence="3" id="KW-1185">Reference proteome</keyword>
<reference evidence="3" key="1">
    <citation type="journal article" date="2019" name="Int. J. Syst. Evol. Microbiol.">
        <title>The Global Catalogue of Microorganisms (GCM) 10K type strain sequencing project: providing services to taxonomists for standard genome sequencing and annotation.</title>
        <authorList>
            <consortium name="The Broad Institute Genomics Platform"/>
            <consortium name="The Broad Institute Genome Sequencing Center for Infectious Disease"/>
            <person name="Wu L."/>
            <person name="Ma J."/>
        </authorList>
    </citation>
    <scope>NUCLEOTIDE SEQUENCE [LARGE SCALE GENOMIC DNA]</scope>
    <source>
        <strain evidence="3">JCM 1417</strain>
    </source>
</reference>
<dbReference type="EMBL" id="BAAACI010000007">
    <property type="protein sequence ID" value="GAA0776981.1"/>
    <property type="molecule type" value="Genomic_DNA"/>
</dbReference>
<proteinExistence type="predicted"/>
<dbReference type="Proteomes" id="UP001501047">
    <property type="component" value="Unassembled WGS sequence"/>
</dbReference>
<comment type="caution">
    <text evidence="2">The sequence shown here is derived from an EMBL/GenBank/DDBJ whole genome shotgun (WGS) entry which is preliminary data.</text>
</comment>
<keyword evidence="1" id="KW-0472">Membrane</keyword>
<evidence type="ECO:0000313" key="3">
    <source>
        <dbReference type="Proteomes" id="UP001501047"/>
    </source>
</evidence>
<feature type="transmembrane region" description="Helical" evidence="1">
    <location>
        <begin position="35"/>
        <end position="52"/>
    </location>
</feature>
<feature type="transmembrane region" description="Helical" evidence="1">
    <location>
        <begin position="6"/>
        <end position="23"/>
    </location>
</feature>
<name>A0ABP3W485_CLOSU</name>
<gene>
    <name evidence="2" type="ORF">GCM10008908_31340</name>
</gene>
<protein>
    <submittedName>
        <fullName evidence="2">Uncharacterized protein</fullName>
    </submittedName>
</protein>
<organism evidence="2 3">
    <name type="scientific">Clostridium subterminale</name>
    <dbReference type="NCBI Taxonomy" id="1550"/>
    <lineage>
        <taxon>Bacteria</taxon>
        <taxon>Bacillati</taxon>
        <taxon>Bacillota</taxon>
        <taxon>Clostridia</taxon>
        <taxon>Eubacteriales</taxon>
        <taxon>Clostridiaceae</taxon>
        <taxon>Clostridium</taxon>
    </lineage>
</organism>
<keyword evidence="1" id="KW-0812">Transmembrane</keyword>